<keyword evidence="3" id="KW-1185">Reference proteome</keyword>
<organism evidence="2 3">
    <name type="scientific">Helicobacter valdiviensis</name>
    <dbReference type="NCBI Taxonomy" id="1458358"/>
    <lineage>
        <taxon>Bacteria</taxon>
        <taxon>Pseudomonadati</taxon>
        <taxon>Campylobacterota</taxon>
        <taxon>Epsilonproteobacteria</taxon>
        <taxon>Campylobacterales</taxon>
        <taxon>Helicobacteraceae</taxon>
        <taxon>Helicobacter</taxon>
    </lineage>
</organism>
<evidence type="ECO:0000313" key="3">
    <source>
        <dbReference type="Proteomes" id="UP000249746"/>
    </source>
</evidence>
<dbReference type="Pfam" id="PF02152">
    <property type="entry name" value="FolB"/>
    <property type="match status" value="1"/>
</dbReference>
<dbReference type="SMART" id="SM00905">
    <property type="entry name" value="FolB"/>
    <property type="match status" value="1"/>
</dbReference>
<dbReference type="InterPro" id="IPR006157">
    <property type="entry name" value="FolB_dom"/>
</dbReference>
<dbReference type="AlphaFoldDB" id="A0A2W6NI62"/>
<gene>
    <name evidence="2" type="ORF">B6S12_03295</name>
</gene>
<dbReference type="Gene3D" id="3.30.1130.10">
    <property type="match status" value="1"/>
</dbReference>
<comment type="caution">
    <text evidence="2">The sequence shown here is derived from an EMBL/GenBank/DDBJ whole genome shotgun (WGS) entry which is preliminary data.</text>
</comment>
<dbReference type="OrthoDB" id="5373183at2"/>
<dbReference type="InterPro" id="IPR043133">
    <property type="entry name" value="GTP-CH-I_C/QueF"/>
</dbReference>
<proteinExistence type="predicted"/>
<evidence type="ECO:0000313" key="2">
    <source>
        <dbReference type="EMBL" id="PZT48560.1"/>
    </source>
</evidence>
<dbReference type="GO" id="GO:0006760">
    <property type="term" value="P:folic acid-containing compound metabolic process"/>
    <property type="evidence" value="ECO:0007669"/>
    <property type="project" value="InterPro"/>
</dbReference>
<dbReference type="EMBL" id="NBIU01000006">
    <property type="protein sequence ID" value="PZT48560.1"/>
    <property type="molecule type" value="Genomic_DNA"/>
</dbReference>
<dbReference type="RefSeq" id="WP_111229444.1">
    <property type="nucleotide sequence ID" value="NZ_NBIU01000006.1"/>
</dbReference>
<evidence type="ECO:0000259" key="1">
    <source>
        <dbReference type="SMART" id="SM00905"/>
    </source>
</evidence>
<dbReference type="GO" id="GO:0004150">
    <property type="term" value="F:dihydroneopterin aldolase activity"/>
    <property type="evidence" value="ECO:0007669"/>
    <property type="project" value="InterPro"/>
</dbReference>
<dbReference type="SUPFAM" id="SSF55620">
    <property type="entry name" value="Tetrahydrobiopterin biosynthesis enzymes-like"/>
    <property type="match status" value="1"/>
</dbReference>
<protein>
    <recommendedName>
        <fullName evidence="1">Dihydroneopterin aldolase/epimerase domain-containing protein</fullName>
    </recommendedName>
</protein>
<name>A0A2W6NI62_9HELI</name>
<dbReference type="Proteomes" id="UP000249746">
    <property type="component" value="Unassembled WGS sequence"/>
</dbReference>
<accession>A0A2W6NI62</accession>
<feature type="domain" description="Dihydroneopterin aldolase/epimerase" evidence="1">
    <location>
        <begin position="6"/>
        <end position="107"/>
    </location>
</feature>
<sequence>MKNYEISLEDLELEVIIGILENERKNKQKIKINAKFFYQKEGEFLDYRLLRDFIKNAFCQQFLLLEDALEYFYEKLPQNFPQIQQFSMCICKLEIFEDCRVCMKISYP</sequence>
<reference evidence="2 3" key="1">
    <citation type="submission" date="2017-03" db="EMBL/GenBank/DDBJ databases">
        <title>Genomic and clinical evidence uncovers the enterohepatic species Helicobacter valdiviensis as a potential human intestinal pathogen.</title>
        <authorList>
            <person name="Fresia P."/>
            <person name="Jara R."/>
            <person name="Sierra R."/>
            <person name="Ferres I."/>
            <person name="Greif G."/>
            <person name="Iraola G."/>
            <person name="Collado L."/>
        </authorList>
    </citation>
    <scope>NUCLEOTIDE SEQUENCE [LARGE SCALE GENOMIC DNA]</scope>
    <source>
        <strain evidence="2 3">WBE14</strain>
    </source>
</reference>